<reference evidence="2 3" key="1">
    <citation type="submission" date="2020-04" db="EMBL/GenBank/DDBJ databases">
        <title>Ferrimonas sp. S7 isolated from sea water.</title>
        <authorList>
            <person name="Bae S.S."/>
            <person name="Baek K."/>
        </authorList>
    </citation>
    <scope>NUCLEOTIDE SEQUENCE [LARGE SCALE GENOMIC DNA]</scope>
    <source>
        <strain evidence="2 3">S7</strain>
    </source>
</reference>
<gene>
    <name evidence="2" type="ORF">HER31_12460</name>
</gene>
<keyword evidence="3" id="KW-1185">Reference proteome</keyword>
<organism evidence="2 3">
    <name type="scientific">Ferrimonas lipolytica</name>
    <dbReference type="NCBI Taxonomy" id="2724191"/>
    <lineage>
        <taxon>Bacteria</taxon>
        <taxon>Pseudomonadati</taxon>
        <taxon>Pseudomonadota</taxon>
        <taxon>Gammaproteobacteria</taxon>
        <taxon>Alteromonadales</taxon>
        <taxon>Ferrimonadaceae</taxon>
        <taxon>Ferrimonas</taxon>
    </lineage>
</organism>
<dbReference type="Proteomes" id="UP000501602">
    <property type="component" value="Chromosome"/>
</dbReference>
<evidence type="ECO:0000256" key="1">
    <source>
        <dbReference type="SAM" id="Phobius"/>
    </source>
</evidence>
<name>A0A6H1UH37_9GAMM</name>
<keyword evidence="1" id="KW-0812">Transmembrane</keyword>
<keyword evidence="1" id="KW-1133">Transmembrane helix</keyword>
<accession>A0A6H1UH37</accession>
<proteinExistence type="predicted"/>
<dbReference type="KEGG" id="fes:HER31_12460"/>
<sequence>MTKDTTVFTNTEKTYLLEQVHRARVHKTAYFMLAKEFHIKSERWWILSNLLAIALGLGMLLLLIGTFGEELTIGTIGMIEIVVFLIAIATVAVDKTQCLDGCQHKAGHYQHLGKVYKSIEHQYGAVLSSGTDIHAKSTAISAIMASVSEHLDPLDEHTYQRALALVDAE</sequence>
<evidence type="ECO:0000313" key="2">
    <source>
        <dbReference type="EMBL" id="QIZ77633.1"/>
    </source>
</evidence>
<feature type="transmembrane region" description="Helical" evidence="1">
    <location>
        <begin position="71"/>
        <end position="93"/>
    </location>
</feature>
<dbReference type="RefSeq" id="WP_168660892.1">
    <property type="nucleotide sequence ID" value="NZ_CP051180.1"/>
</dbReference>
<dbReference type="EMBL" id="CP051180">
    <property type="protein sequence ID" value="QIZ77633.1"/>
    <property type="molecule type" value="Genomic_DNA"/>
</dbReference>
<keyword evidence="1" id="KW-0472">Membrane</keyword>
<feature type="transmembrane region" description="Helical" evidence="1">
    <location>
        <begin position="44"/>
        <end position="65"/>
    </location>
</feature>
<protein>
    <recommendedName>
        <fullName evidence="4">SMODS and SLOG-associating 2TM effector domain-containing protein</fullName>
    </recommendedName>
</protein>
<dbReference type="AlphaFoldDB" id="A0A6H1UH37"/>
<evidence type="ECO:0000313" key="3">
    <source>
        <dbReference type="Proteomes" id="UP000501602"/>
    </source>
</evidence>
<evidence type="ECO:0008006" key="4">
    <source>
        <dbReference type="Google" id="ProtNLM"/>
    </source>
</evidence>